<sequence length="289" mass="33085">MTGTNSLPFDLPEGEDVPDLYEVLNTHREATSDDLRRAYRKRALQTHPDKWTHLDPDSAEAKAKTIEFQKVGFAYTILKDTKRRQIYDRTGSVENLDTLEAGKDWDAYFRELWSGIVDATTIAQFAKTYKGSDEERQDIISAYNLHSGDLDLIFTEVMLAEIEDEQRFVEVIEKAIKDKELKRTKAFTKSKKGSKERKRKAEAEAAEANALRKELGLDDQLRKALIRQRSSNRMDSIIANIEEKYIQQASKKGKKNGKASKKQKTAKPTFSEPSEEEFQALQAKLFGKK</sequence>
<dbReference type="InterPro" id="IPR056453">
    <property type="entry name" value="HTH_DNAJC9"/>
</dbReference>
<dbReference type="SMART" id="SM00271">
    <property type="entry name" value="DnaJ"/>
    <property type="match status" value="1"/>
</dbReference>
<reference evidence="4 5" key="1">
    <citation type="submission" date="2016-07" db="EMBL/GenBank/DDBJ databases">
        <title>Pervasive Adenine N6-methylation of Active Genes in Fungi.</title>
        <authorList>
            <consortium name="DOE Joint Genome Institute"/>
            <person name="Mondo S.J."/>
            <person name="Dannebaum R.O."/>
            <person name="Kuo R.C."/>
            <person name="Labutti K."/>
            <person name="Haridas S."/>
            <person name="Kuo A."/>
            <person name="Salamov A."/>
            <person name="Ahrendt S.R."/>
            <person name="Lipzen A."/>
            <person name="Sullivan W."/>
            <person name="Andreopoulos W.B."/>
            <person name="Clum A."/>
            <person name="Lindquist E."/>
            <person name="Daum C."/>
            <person name="Ramamoorthy G.K."/>
            <person name="Gryganskyi A."/>
            <person name="Culley D."/>
            <person name="Magnuson J.K."/>
            <person name="James T.Y."/>
            <person name="O'Malley M.A."/>
            <person name="Stajich J.E."/>
            <person name="Spatafora J.W."/>
            <person name="Visel A."/>
            <person name="Grigoriev I.V."/>
        </authorList>
    </citation>
    <scope>NUCLEOTIDE SEQUENCE [LARGE SCALE GENOMIC DNA]</scope>
    <source>
        <strain evidence="4 5">ATCC 12442</strain>
    </source>
</reference>
<evidence type="ECO:0000313" key="5">
    <source>
        <dbReference type="Proteomes" id="UP000193922"/>
    </source>
</evidence>
<dbReference type="STRING" id="61395.A0A1Y1WJT1"/>
<dbReference type="GeneID" id="63801705"/>
<feature type="domain" description="J" evidence="3">
    <location>
        <begin position="19"/>
        <end position="91"/>
    </location>
</feature>
<feature type="compositionally biased region" description="Basic residues" evidence="2">
    <location>
        <begin position="251"/>
        <end position="265"/>
    </location>
</feature>
<feature type="coiled-coil region" evidence="1">
    <location>
        <begin position="191"/>
        <end position="218"/>
    </location>
</feature>
<evidence type="ECO:0000313" key="4">
    <source>
        <dbReference type="EMBL" id="ORX73364.1"/>
    </source>
</evidence>
<dbReference type="GO" id="GO:0031072">
    <property type="term" value="F:heat shock protein binding"/>
    <property type="evidence" value="ECO:0007669"/>
    <property type="project" value="TreeGrafter"/>
</dbReference>
<dbReference type="EMBL" id="MCFD01000002">
    <property type="protein sequence ID" value="ORX73364.1"/>
    <property type="molecule type" value="Genomic_DNA"/>
</dbReference>
<organism evidence="4 5">
    <name type="scientific">Linderina pennispora</name>
    <dbReference type="NCBI Taxonomy" id="61395"/>
    <lineage>
        <taxon>Eukaryota</taxon>
        <taxon>Fungi</taxon>
        <taxon>Fungi incertae sedis</taxon>
        <taxon>Zoopagomycota</taxon>
        <taxon>Kickxellomycotina</taxon>
        <taxon>Kickxellomycetes</taxon>
        <taxon>Kickxellales</taxon>
        <taxon>Kickxellaceae</taxon>
        <taxon>Linderina</taxon>
    </lineage>
</organism>
<proteinExistence type="predicted"/>
<dbReference type="OrthoDB" id="110024at2759"/>
<comment type="caution">
    <text evidence="4">The sequence shown here is derived from an EMBL/GenBank/DDBJ whole genome shotgun (WGS) entry which is preliminary data.</text>
</comment>
<keyword evidence="5" id="KW-1185">Reference proteome</keyword>
<accession>A0A1Y1WJT1</accession>
<dbReference type="SUPFAM" id="SSF46565">
    <property type="entry name" value="Chaperone J-domain"/>
    <property type="match status" value="1"/>
</dbReference>
<dbReference type="InterPro" id="IPR036869">
    <property type="entry name" value="J_dom_sf"/>
</dbReference>
<dbReference type="Gene3D" id="1.10.287.110">
    <property type="entry name" value="DnaJ domain"/>
    <property type="match status" value="1"/>
</dbReference>
<dbReference type="AlphaFoldDB" id="A0A1Y1WJT1"/>
<dbReference type="PANTHER" id="PTHR44144:SF1">
    <property type="entry name" value="DNAJ HOMOLOG SUBFAMILY C MEMBER 9"/>
    <property type="match status" value="1"/>
</dbReference>
<dbReference type="PRINTS" id="PR00625">
    <property type="entry name" value="JDOMAIN"/>
</dbReference>
<evidence type="ECO:0000256" key="1">
    <source>
        <dbReference type="SAM" id="Coils"/>
    </source>
</evidence>
<protein>
    <submittedName>
        <fullName evidence="4">DnaJ-domain-containing protein</fullName>
    </submittedName>
</protein>
<dbReference type="GO" id="GO:0005634">
    <property type="term" value="C:nucleus"/>
    <property type="evidence" value="ECO:0007669"/>
    <property type="project" value="TreeGrafter"/>
</dbReference>
<evidence type="ECO:0000259" key="3">
    <source>
        <dbReference type="PROSITE" id="PS50076"/>
    </source>
</evidence>
<dbReference type="PANTHER" id="PTHR44144">
    <property type="entry name" value="DNAJ HOMOLOG SUBFAMILY C MEMBER 9"/>
    <property type="match status" value="1"/>
</dbReference>
<dbReference type="CDD" id="cd06257">
    <property type="entry name" value="DnaJ"/>
    <property type="match status" value="1"/>
</dbReference>
<dbReference type="RefSeq" id="XP_040746704.1">
    <property type="nucleotide sequence ID" value="XM_040885057.1"/>
</dbReference>
<dbReference type="InterPro" id="IPR001623">
    <property type="entry name" value="DnaJ_domain"/>
</dbReference>
<dbReference type="Pfam" id="PF00226">
    <property type="entry name" value="DnaJ"/>
    <property type="match status" value="1"/>
</dbReference>
<dbReference type="Proteomes" id="UP000193922">
    <property type="component" value="Unassembled WGS sequence"/>
</dbReference>
<dbReference type="PROSITE" id="PS50076">
    <property type="entry name" value="DNAJ_2"/>
    <property type="match status" value="1"/>
</dbReference>
<keyword evidence="1" id="KW-0175">Coiled coil</keyword>
<gene>
    <name evidence="4" type="ORF">DL89DRAFT_244240</name>
</gene>
<dbReference type="GO" id="GO:0005737">
    <property type="term" value="C:cytoplasm"/>
    <property type="evidence" value="ECO:0007669"/>
    <property type="project" value="TreeGrafter"/>
</dbReference>
<dbReference type="Pfam" id="PF23302">
    <property type="entry name" value="HTH_DNAJC9"/>
    <property type="match status" value="1"/>
</dbReference>
<dbReference type="InterPro" id="IPR052594">
    <property type="entry name" value="J_domain-containing_protein"/>
</dbReference>
<evidence type="ECO:0000256" key="2">
    <source>
        <dbReference type="SAM" id="MobiDB-lite"/>
    </source>
</evidence>
<name>A0A1Y1WJT1_9FUNG</name>
<feature type="region of interest" description="Disordered" evidence="2">
    <location>
        <begin position="248"/>
        <end position="289"/>
    </location>
</feature>